<dbReference type="EMBL" id="CM000605">
    <property type="protein sequence ID" value="EEC51493.1"/>
    <property type="molecule type" value="Genomic_DNA"/>
</dbReference>
<comment type="similarity">
    <text evidence="7">Belongs to the protein kinase superfamily.</text>
</comment>
<dbReference type="InterPro" id="IPR017441">
    <property type="entry name" value="Protein_kinase_ATP_BS"/>
</dbReference>
<keyword evidence="2" id="KW-0808">Transferase</keyword>
<feature type="domain" description="Protein kinase" evidence="8">
    <location>
        <begin position="6"/>
        <end position="265"/>
    </location>
</feature>
<dbReference type="InterPro" id="IPR008271">
    <property type="entry name" value="Ser/Thr_kinase_AS"/>
</dbReference>
<dbReference type="PIRSF" id="PIRSF000654">
    <property type="entry name" value="Integrin-linked_kinase"/>
    <property type="match status" value="1"/>
</dbReference>
<dbReference type="PROSITE" id="PS00107">
    <property type="entry name" value="PROTEIN_KINASE_ATP"/>
    <property type="match status" value="1"/>
</dbReference>
<reference evidence="10" key="2">
    <citation type="submission" date="2008-08" db="EMBL/GenBank/DDBJ databases">
        <authorList>
            <consortium name="Diatom Consortium"/>
            <person name="Grigoriev I."/>
            <person name="Grimwood J."/>
            <person name="Kuo A."/>
            <person name="Otillar R.P."/>
            <person name="Salamov A."/>
            <person name="Detter J.C."/>
            <person name="Lindquist E."/>
            <person name="Shapiro H."/>
            <person name="Lucas S."/>
            <person name="Glavina del Rio T."/>
            <person name="Pitluck S."/>
            <person name="Rokhsar D."/>
            <person name="Bowler C."/>
        </authorList>
    </citation>
    <scope>GENOME REANNOTATION</scope>
    <source>
        <strain evidence="10">CCAP 1055/1</strain>
    </source>
</reference>
<dbReference type="PaxDb" id="2850-Phatr8934"/>
<evidence type="ECO:0000313" key="10">
    <source>
        <dbReference type="Proteomes" id="UP000000759"/>
    </source>
</evidence>
<dbReference type="Proteomes" id="UP000000759">
    <property type="component" value="Chromosome 1"/>
</dbReference>
<dbReference type="GO" id="GO:0004674">
    <property type="term" value="F:protein serine/threonine kinase activity"/>
    <property type="evidence" value="ECO:0007669"/>
    <property type="project" value="UniProtKB-KW"/>
</dbReference>
<dbReference type="InParanoid" id="B7FRE9"/>
<name>B7FRE9_PHATC</name>
<feature type="binding site" evidence="6">
    <location>
        <position position="33"/>
    </location>
    <ligand>
        <name>ATP</name>
        <dbReference type="ChEBI" id="CHEBI:30616"/>
    </ligand>
</feature>
<evidence type="ECO:0000256" key="6">
    <source>
        <dbReference type="PROSITE-ProRule" id="PRU10141"/>
    </source>
</evidence>
<dbReference type="PANTHER" id="PTHR44329">
    <property type="entry name" value="SERINE/THREONINE-PROTEIN KINASE TNNI3K-RELATED"/>
    <property type="match status" value="1"/>
</dbReference>
<accession>B7FRE9</accession>
<dbReference type="Pfam" id="PF07714">
    <property type="entry name" value="PK_Tyr_Ser-Thr"/>
    <property type="match status" value="1"/>
</dbReference>
<evidence type="ECO:0000256" key="2">
    <source>
        <dbReference type="ARBA" id="ARBA00022679"/>
    </source>
</evidence>
<evidence type="ECO:0000256" key="7">
    <source>
        <dbReference type="RuleBase" id="RU000304"/>
    </source>
</evidence>
<dbReference type="RefSeq" id="XP_002177030.1">
    <property type="nucleotide sequence ID" value="XM_002176994.1"/>
</dbReference>
<dbReference type="STRING" id="556484.B7FRE9"/>
<dbReference type="SUPFAM" id="SSF56112">
    <property type="entry name" value="Protein kinase-like (PK-like)"/>
    <property type="match status" value="1"/>
</dbReference>
<dbReference type="OrthoDB" id="339325at2759"/>
<dbReference type="InterPro" id="IPR051681">
    <property type="entry name" value="Ser/Thr_Kinases-Pseudokinases"/>
</dbReference>
<reference evidence="9 10" key="1">
    <citation type="journal article" date="2008" name="Nature">
        <title>The Phaeodactylum genome reveals the evolutionary history of diatom genomes.</title>
        <authorList>
            <person name="Bowler C."/>
            <person name="Allen A.E."/>
            <person name="Badger J.H."/>
            <person name="Grimwood J."/>
            <person name="Jabbari K."/>
            <person name="Kuo A."/>
            <person name="Maheswari U."/>
            <person name="Martens C."/>
            <person name="Maumus F."/>
            <person name="Otillar R.P."/>
            <person name="Rayko E."/>
            <person name="Salamov A."/>
            <person name="Vandepoele K."/>
            <person name="Beszteri B."/>
            <person name="Gruber A."/>
            <person name="Heijde M."/>
            <person name="Katinka M."/>
            <person name="Mock T."/>
            <person name="Valentin K."/>
            <person name="Verret F."/>
            <person name="Berges J.A."/>
            <person name="Brownlee C."/>
            <person name="Cadoret J.P."/>
            <person name="Chiovitti A."/>
            <person name="Choi C.J."/>
            <person name="Coesel S."/>
            <person name="De Martino A."/>
            <person name="Detter J.C."/>
            <person name="Durkin C."/>
            <person name="Falciatore A."/>
            <person name="Fournet J."/>
            <person name="Haruta M."/>
            <person name="Huysman M.J."/>
            <person name="Jenkins B.D."/>
            <person name="Jiroutova K."/>
            <person name="Jorgensen R.E."/>
            <person name="Joubert Y."/>
            <person name="Kaplan A."/>
            <person name="Kroger N."/>
            <person name="Kroth P.G."/>
            <person name="La Roche J."/>
            <person name="Lindquist E."/>
            <person name="Lommer M."/>
            <person name="Martin-Jezequel V."/>
            <person name="Lopez P.J."/>
            <person name="Lucas S."/>
            <person name="Mangogna M."/>
            <person name="McGinnis K."/>
            <person name="Medlin L.K."/>
            <person name="Montsant A."/>
            <person name="Oudot-Le Secq M.P."/>
            <person name="Napoli C."/>
            <person name="Obornik M."/>
            <person name="Parker M.S."/>
            <person name="Petit J.L."/>
            <person name="Porcel B.M."/>
            <person name="Poulsen N."/>
            <person name="Robison M."/>
            <person name="Rychlewski L."/>
            <person name="Rynearson T.A."/>
            <person name="Schmutz J."/>
            <person name="Shapiro H."/>
            <person name="Siaut M."/>
            <person name="Stanley M."/>
            <person name="Sussman M.R."/>
            <person name="Taylor A.R."/>
            <person name="Vardi A."/>
            <person name="von Dassow P."/>
            <person name="Vyverman W."/>
            <person name="Willis A."/>
            <person name="Wyrwicz L.S."/>
            <person name="Rokhsar D.S."/>
            <person name="Weissenbach J."/>
            <person name="Armbrust E.V."/>
            <person name="Green B.R."/>
            <person name="Van de Peer Y."/>
            <person name="Grigoriev I.V."/>
        </authorList>
    </citation>
    <scope>NUCLEOTIDE SEQUENCE [LARGE SCALE GENOMIC DNA]</scope>
    <source>
        <strain evidence="9 10">CCAP 1055/1</strain>
    </source>
</reference>
<keyword evidence="5 6" id="KW-0067">ATP-binding</keyword>
<dbReference type="GeneID" id="7196041"/>
<dbReference type="Gene3D" id="3.30.200.20">
    <property type="entry name" value="Phosphorylase Kinase, domain 1"/>
    <property type="match status" value="1"/>
</dbReference>
<dbReference type="Gene3D" id="1.10.510.10">
    <property type="entry name" value="Transferase(Phosphotransferase) domain 1"/>
    <property type="match status" value="1"/>
</dbReference>
<dbReference type="InterPro" id="IPR000719">
    <property type="entry name" value="Prot_kinase_dom"/>
</dbReference>
<evidence type="ECO:0000259" key="8">
    <source>
        <dbReference type="PROSITE" id="PS50011"/>
    </source>
</evidence>
<dbReference type="PROSITE" id="PS00108">
    <property type="entry name" value="PROTEIN_KINASE_ST"/>
    <property type="match status" value="1"/>
</dbReference>
<dbReference type="SMART" id="SM00220">
    <property type="entry name" value="S_TKc"/>
    <property type="match status" value="1"/>
</dbReference>
<dbReference type="CDD" id="cd13999">
    <property type="entry name" value="STKc_MAP3K-like"/>
    <property type="match status" value="1"/>
</dbReference>
<keyword evidence="10" id="KW-1185">Reference proteome</keyword>
<gene>
    <name evidence="9" type="ORF">PHATRDRAFT_8934</name>
</gene>
<dbReference type="PRINTS" id="PR00109">
    <property type="entry name" value="TYRKINASE"/>
</dbReference>
<keyword evidence="3 6" id="KW-0547">Nucleotide-binding</keyword>
<keyword evidence="1 7" id="KW-0723">Serine/threonine-protein kinase</keyword>
<sequence>VDFSELNMIEIIGGGGFGQVWKAMWNGTPVAVKVLSGSAQSKNVPRSVLEEFAAEINLLRGMRHPNICMYMGASVVPPNRAIITELAANGSLWDALRLPLTAPYVACDGEVAVGTARAMAYLHAGVPPVLHRDLKSANILLDKSYTAKVCDFGLSRLKAHERSMTGNCGTVQWMAPEVLANKSYNEKADVFSYGIICWELLTRECPYEGMTAIQCALAVLNRDRRPEIPKWCPQPLHALIRSCIKKNATERPNFAQIIHALDSMP</sequence>
<dbReference type="PROSITE" id="PS50011">
    <property type="entry name" value="PROTEIN_KINASE_DOM"/>
    <property type="match status" value="1"/>
</dbReference>
<dbReference type="AlphaFoldDB" id="B7FRE9"/>
<evidence type="ECO:0000256" key="1">
    <source>
        <dbReference type="ARBA" id="ARBA00022527"/>
    </source>
</evidence>
<organism evidence="9 10">
    <name type="scientific">Phaeodactylum tricornutum (strain CCAP 1055/1)</name>
    <dbReference type="NCBI Taxonomy" id="556484"/>
    <lineage>
        <taxon>Eukaryota</taxon>
        <taxon>Sar</taxon>
        <taxon>Stramenopiles</taxon>
        <taxon>Ochrophyta</taxon>
        <taxon>Bacillariophyta</taxon>
        <taxon>Bacillariophyceae</taxon>
        <taxon>Bacillariophycidae</taxon>
        <taxon>Naviculales</taxon>
        <taxon>Phaeodactylaceae</taxon>
        <taxon>Phaeodactylum</taxon>
    </lineage>
</organism>
<evidence type="ECO:0000256" key="4">
    <source>
        <dbReference type="ARBA" id="ARBA00022777"/>
    </source>
</evidence>
<dbReference type="InterPro" id="IPR011009">
    <property type="entry name" value="Kinase-like_dom_sf"/>
</dbReference>
<proteinExistence type="inferred from homology"/>
<feature type="non-terminal residue" evidence="9">
    <location>
        <position position="1"/>
    </location>
</feature>
<dbReference type="PANTHER" id="PTHR44329:SF288">
    <property type="entry name" value="MITOGEN-ACTIVATED PROTEIN KINASE KINASE KINASE 20"/>
    <property type="match status" value="1"/>
</dbReference>
<dbReference type="InterPro" id="IPR001245">
    <property type="entry name" value="Ser-Thr/Tyr_kinase_cat_dom"/>
</dbReference>
<evidence type="ECO:0000313" key="9">
    <source>
        <dbReference type="EMBL" id="EEC51493.1"/>
    </source>
</evidence>
<evidence type="ECO:0000256" key="5">
    <source>
        <dbReference type="ARBA" id="ARBA00022840"/>
    </source>
</evidence>
<protein>
    <recommendedName>
        <fullName evidence="8">Protein kinase domain-containing protein</fullName>
    </recommendedName>
</protein>
<evidence type="ECO:0000256" key="3">
    <source>
        <dbReference type="ARBA" id="ARBA00022741"/>
    </source>
</evidence>
<dbReference type="KEGG" id="pti:PHATRDRAFT_8934"/>
<dbReference type="GO" id="GO:0005524">
    <property type="term" value="F:ATP binding"/>
    <property type="evidence" value="ECO:0007669"/>
    <property type="project" value="UniProtKB-UniRule"/>
</dbReference>
<keyword evidence="4" id="KW-0418">Kinase</keyword>
<dbReference type="eggNOG" id="KOG0192">
    <property type="taxonomic scope" value="Eukaryota"/>
</dbReference>